<protein>
    <submittedName>
        <fullName evidence="2">Uncharacterized protein</fullName>
    </submittedName>
</protein>
<evidence type="ECO:0000313" key="3">
    <source>
        <dbReference type="Proteomes" id="UP000317691"/>
    </source>
</evidence>
<keyword evidence="1" id="KW-0812">Transmembrane</keyword>
<dbReference type="AlphaFoldDB" id="A0A538TJC5"/>
<gene>
    <name evidence="2" type="ORF">E6K79_08730</name>
</gene>
<feature type="transmembrane region" description="Helical" evidence="1">
    <location>
        <begin position="42"/>
        <end position="64"/>
    </location>
</feature>
<keyword evidence="1" id="KW-1133">Transmembrane helix</keyword>
<reference evidence="2 3" key="1">
    <citation type="journal article" date="2019" name="Nat. Microbiol.">
        <title>Mediterranean grassland soil C-N compound turnover is dependent on rainfall and depth, and is mediated by genomically divergent microorganisms.</title>
        <authorList>
            <person name="Diamond S."/>
            <person name="Andeer P.F."/>
            <person name="Li Z."/>
            <person name="Crits-Christoph A."/>
            <person name="Burstein D."/>
            <person name="Anantharaman K."/>
            <person name="Lane K.R."/>
            <person name="Thomas B.C."/>
            <person name="Pan C."/>
            <person name="Northen T.R."/>
            <person name="Banfield J.F."/>
        </authorList>
    </citation>
    <scope>NUCLEOTIDE SEQUENCE [LARGE SCALE GENOMIC DNA]</scope>
    <source>
        <strain evidence="2">WS_9</strain>
    </source>
</reference>
<name>A0A538TJC5_UNCEI</name>
<keyword evidence="1" id="KW-0472">Membrane</keyword>
<evidence type="ECO:0000313" key="2">
    <source>
        <dbReference type="EMBL" id="TMQ63726.1"/>
    </source>
</evidence>
<comment type="caution">
    <text evidence="2">The sequence shown here is derived from an EMBL/GenBank/DDBJ whole genome shotgun (WGS) entry which is preliminary data.</text>
</comment>
<dbReference type="Proteomes" id="UP000317691">
    <property type="component" value="Unassembled WGS sequence"/>
</dbReference>
<dbReference type="PROSITE" id="PS51257">
    <property type="entry name" value="PROKAR_LIPOPROTEIN"/>
    <property type="match status" value="1"/>
</dbReference>
<feature type="transmembrane region" description="Helical" evidence="1">
    <location>
        <begin position="105"/>
        <end position="125"/>
    </location>
</feature>
<sequence>MRQPRGIVLLSLLILASLFVGISCWAAIVPRLIAGTGPKTWFEWLAVLVLSGLPISIPPALIGLWQRAGWAPGTVLAWGALLVGELALTIAAAGSLAGLSGPEWFVPWTAVVGAAFALGALVRYVRRVSRSGNAGPAQGPR</sequence>
<dbReference type="EMBL" id="VBOZ01000029">
    <property type="protein sequence ID" value="TMQ63726.1"/>
    <property type="molecule type" value="Genomic_DNA"/>
</dbReference>
<organism evidence="2 3">
    <name type="scientific">Eiseniibacteriota bacterium</name>
    <dbReference type="NCBI Taxonomy" id="2212470"/>
    <lineage>
        <taxon>Bacteria</taxon>
        <taxon>Candidatus Eiseniibacteriota</taxon>
    </lineage>
</organism>
<evidence type="ECO:0000256" key="1">
    <source>
        <dbReference type="SAM" id="Phobius"/>
    </source>
</evidence>
<accession>A0A538TJC5</accession>
<proteinExistence type="predicted"/>
<feature type="transmembrane region" description="Helical" evidence="1">
    <location>
        <begin position="76"/>
        <end position="99"/>
    </location>
</feature>